<feature type="compositionally biased region" description="Basic and acidic residues" evidence="2">
    <location>
        <begin position="225"/>
        <end position="234"/>
    </location>
</feature>
<evidence type="ECO:0000313" key="4">
    <source>
        <dbReference type="Proteomes" id="UP000230233"/>
    </source>
</evidence>
<dbReference type="Proteomes" id="UP000230233">
    <property type="component" value="Chromosome V"/>
</dbReference>
<feature type="compositionally biased region" description="Polar residues" evidence="2">
    <location>
        <begin position="202"/>
        <end position="211"/>
    </location>
</feature>
<gene>
    <name evidence="3" type="primary">Cnig_chr_V.g16591</name>
    <name evidence="3" type="ORF">B9Z55_016591</name>
</gene>
<evidence type="ECO:0000313" key="3">
    <source>
        <dbReference type="EMBL" id="PIC22595.1"/>
    </source>
</evidence>
<organism evidence="3 4">
    <name type="scientific">Caenorhabditis nigoni</name>
    <dbReference type="NCBI Taxonomy" id="1611254"/>
    <lineage>
        <taxon>Eukaryota</taxon>
        <taxon>Metazoa</taxon>
        <taxon>Ecdysozoa</taxon>
        <taxon>Nematoda</taxon>
        <taxon>Chromadorea</taxon>
        <taxon>Rhabditida</taxon>
        <taxon>Rhabditina</taxon>
        <taxon>Rhabditomorpha</taxon>
        <taxon>Rhabditoidea</taxon>
        <taxon>Rhabditidae</taxon>
        <taxon>Peloderinae</taxon>
        <taxon>Caenorhabditis</taxon>
    </lineage>
</organism>
<feature type="coiled-coil region" evidence="1">
    <location>
        <begin position="16"/>
        <end position="72"/>
    </location>
</feature>
<sequence length="247" mass="28271">MKKEREVVRERKGKVLKEKESELRDLEWQCRILETVNNRSTLLLNVSGELVRESEEKKIPQLITMVDELKKKLDQNPYVLDDELTKHEVIILEKISKHSKVSKVTKKLRKWFRVDVLGEKKKSKKSKDKKTAEGPVVKAVSLEPKQQTPKDSEKPPRRPSDLERMRSGSPMKSNNGSNVKAKTDTKSQIHGKPSSSGSGGSFQSNKRPCSSQDEHRPTKSYRSSSSKEVEEKVKQKILNIKSEIIID</sequence>
<accession>A0A2G5T5C4</accession>
<reference evidence="4" key="1">
    <citation type="submission" date="2017-10" db="EMBL/GenBank/DDBJ databases">
        <title>Rapid genome shrinkage in a self-fertile nematode reveals novel sperm competition proteins.</title>
        <authorList>
            <person name="Yin D."/>
            <person name="Schwarz E.M."/>
            <person name="Thomas C.G."/>
            <person name="Felde R.L."/>
            <person name="Korf I.F."/>
            <person name="Cutter A.D."/>
            <person name="Schartner C.M."/>
            <person name="Ralston E.J."/>
            <person name="Meyer B.J."/>
            <person name="Haag E.S."/>
        </authorList>
    </citation>
    <scope>NUCLEOTIDE SEQUENCE [LARGE SCALE GENOMIC DNA]</scope>
    <source>
        <strain evidence="4">JU1422</strain>
    </source>
</reference>
<feature type="region of interest" description="Disordered" evidence="2">
    <location>
        <begin position="120"/>
        <end position="235"/>
    </location>
</feature>
<dbReference type="AlphaFoldDB" id="A0A2G5T5C4"/>
<feature type="compositionally biased region" description="Polar residues" evidence="2">
    <location>
        <begin position="170"/>
        <end position="180"/>
    </location>
</feature>
<keyword evidence="1" id="KW-0175">Coiled coil</keyword>
<protein>
    <submittedName>
        <fullName evidence="3">Uncharacterized protein</fullName>
    </submittedName>
</protein>
<comment type="caution">
    <text evidence="3">The sequence shown here is derived from an EMBL/GenBank/DDBJ whole genome shotgun (WGS) entry which is preliminary data.</text>
</comment>
<name>A0A2G5T5C4_9PELO</name>
<evidence type="ECO:0000256" key="2">
    <source>
        <dbReference type="SAM" id="MobiDB-lite"/>
    </source>
</evidence>
<dbReference type="EMBL" id="PDUG01000005">
    <property type="protein sequence ID" value="PIC22595.1"/>
    <property type="molecule type" value="Genomic_DNA"/>
</dbReference>
<evidence type="ECO:0000256" key="1">
    <source>
        <dbReference type="SAM" id="Coils"/>
    </source>
</evidence>
<keyword evidence="4" id="KW-1185">Reference proteome</keyword>
<feature type="compositionally biased region" description="Basic and acidic residues" evidence="2">
    <location>
        <begin position="148"/>
        <end position="166"/>
    </location>
</feature>
<proteinExistence type="predicted"/>